<feature type="compositionally biased region" description="Basic and acidic residues" evidence="5">
    <location>
        <begin position="935"/>
        <end position="955"/>
    </location>
</feature>
<evidence type="ECO:0000259" key="6">
    <source>
        <dbReference type="Pfam" id="PF00151"/>
    </source>
</evidence>
<comment type="subcellular location">
    <subcellularLocation>
        <location evidence="1">Secreted</location>
    </subcellularLocation>
</comment>
<evidence type="ECO:0000256" key="5">
    <source>
        <dbReference type="SAM" id="MobiDB-lite"/>
    </source>
</evidence>
<dbReference type="PANTHER" id="PTHR11610:SF186">
    <property type="entry name" value="FI22312P1"/>
    <property type="match status" value="1"/>
</dbReference>
<evidence type="ECO:0000256" key="3">
    <source>
        <dbReference type="ARBA" id="ARBA00022525"/>
    </source>
</evidence>
<accession>A0ABQ9JHY5</accession>
<proteinExistence type="inferred from homology"/>
<comment type="caution">
    <text evidence="7">The sequence shown here is derived from an EMBL/GenBank/DDBJ whole genome shotgun (WGS) entry which is preliminary data.</text>
</comment>
<dbReference type="PRINTS" id="PR00821">
    <property type="entry name" value="TAGLIPASE"/>
</dbReference>
<dbReference type="PANTHER" id="PTHR11610">
    <property type="entry name" value="LIPASE"/>
    <property type="match status" value="1"/>
</dbReference>
<dbReference type="Gene3D" id="3.40.50.1820">
    <property type="entry name" value="alpha/beta hydrolase"/>
    <property type="match status" value="2"/>
</dbReference>
<evidence type="ECO:0000256" key="4">
    <source>
        <dbReference type="RuleBase" id="RU004262"/>
    </source>
</evidence>
<dbReference type="SUPFAM" id="SSF53474">
    <property type="entry name" value="alpha/beta-Hydrolases"/>
    <property type="match status" value="1"/>
</dbReference>
<dbReference type="CDD" id="cd00707">
    <property type="entry name" value="Pancreat_lipase_like"/>
    <property type="match status" value="1"/>
</dbReference>
<reference evidence="7" key="1">
    <citation type="journal article" date="2023" name="Insect Mol. Biol.">
        <title>Genome sequencing provides insights into the evolution of gene families encoding plant cell wall-degrading enzymes in longhorned beetles.</title>
        <authorList>
            <person name="Shin N.R."/>
            <person name="Okamura Y."/>
            <person name="Kirsch R."/>
            <person name="Pauchet Y."/>
        </authorList>
    </citation>
    <scope>NUCLEOTIDE SEQUENCE</scope>
    <source>
        <strain evidence="7">MMC_N1</strain>
    </source>
</reference>
<dbReference type="Pfam" id="PF00151">
    <property type="entry name" value="Lipase"/>
    <property type="match status" value="2"/>
</dbReference>
<comment type="similarity">
    <text evidence="2 4">Belongs to the AB hydrolase superfamily. Lipase family.</text>
</comment>
<dbReference type="InterPro" id="IPR029058">
    <property type="entry name" value="AB_hydrolase_fold"/>
</dbReference>
<sequence length="1028" mass="115966">MFPANVGINQAVNQPITGAFPRALQSLEPLDELNDAEIYNAVVTSLEDWQRRKEQKRISNSNLLFPKVRHRSIFIDTRVGMEALWTGNFLLSVGTFSRYGVTILIARITKDNKDNEDKEQVNRFLNRSVEQVNRFLNRTKRDDGSACYPDLGCFEASGPFGYLDMLPSKPEEINTKFLLYPERTRRRSGSPPVEIPFERLDEAFDWAKQGFNSSLPTKVLIHGFGSDCHYIWVYEIRSALMAVEEVNIICVDWSNGASLPNYVKASANTRLVGKQLSLLLRGLVEKNGLSLRNTHIIGFSLGAHIAGFTGADLGNLSRITDVIHSNGENLILGGLGSSQPMGHVDFYPNGGRMQKGCSHLFVGAVSDFIWSSAVEGRSLCNHRRAYKFFIDSVSPRCHFPAFPCDSYDDFLTGKCFPCTDERVCGNMGYYADRAKGKGQLYLITRDEEPFCAHQYFVKIQTSSSFIPIKSYGKIQITLIGESSLNETFMMTRKEDEEMVLGDSISRILVPHPILSQPTRIEILYTAYSGWLSSGLTQWRLDKVTLMDSFGKASSVCKKKLILESGVPVTLPLYPGDCNLPKENYDFEADDRVQNFDEKTKAESHNNTNTDKFIPTQVVRVGLNDEKDKKEKASLSFKDAVDIFNIPWRNEKENNIDSEAESSRAFNTRVIKVTDSDKADEDGLIKEIVEPILKPHSSKNARSHDLEKNKVEITEPILGPTTVKNKVSAKVSKSNKNLNSVYDSQNSEWVPRDIPIGNQGKWKREDESKAVTGFDAPRQDNPIEAIATTVQFLPQRLARMFEQAEKYTRDTILPLVSTYTPKFISDIIAPRDNQPKYVPLNFEEEEPVKVETTSLSSKSNEARNMKNKRFDPPPKAPEALSSEMTTPYTHIQKIRKKGEKKTDEVVVTVKPESTSTSSSTSSSTTRATTSTLRTTTAKEEVSRRTREDSGSREKVQKRQSANPLDNFMSTVQIIPENIGKMFQQAERFTRESILPFVSNLTPKFITDMFAPAEQPKYIPLWEEPTEERP</sequence>
<feature type="non-terminal residue" evidence="7">
    <location>
        <position position="1028"/>
    </location>
</feature>
<dbReference type="Proteomes" id="UP001162164">
    <property type="component" value="Unassembled WGS sequence"/>
</dbReference>
<keyword evidence="3" id="KW-0964">Secreted</keyword>
<evidence type="ECO:0000313" key="8">
    <source>
        <dbReference type="Proteomes" id="UP001162164"/>
    </source>
</evidence>
<protein>
    <recommendedName>
        <fullName evidence="6">Lipase domain-containing protein</fullName>
    </recommendedName>
</protein>
<feature type="domain" description="Lipase" evidence="6">
    <location>
        <begin position="321"/>
        <end position="450"/>
    </location>
</feature>
<organism evidence="7 8">
    <name type="scientific">Molorchus minor</name>
    <dbReference type="NCBI Taxonomy" id="1323400"/>
    <lineage>
        <taxon>Eukaryota</taxon>
        <taxon>Metazoa</taxon>
        <taxon>Ecdysozoa</taxon>
        <taxon>Arthropoda</taxon>
        <taxon>Hexapoda</taxon>
        <taxon>Insecta</taxon>
        <taxon>Pterygota</taxon>
        <taxon>Neoptera</taxon>
        <taxon>Endopterygota</taxon>
        <taxon>Coleoptera</taxon>
        <taxon>Polyphaga</taxon>
        <taxon>Cucujiformia</taxon>
        <taxon>Chrysomeloidea</taxon>
        <taxon>Cerambycidae</taxon>
        <taxon>Lamiinae</taxon>
        <taxon>Monochamini</taxon>
        <taxon>Molorchus</taxon>
    </lineage>
</organism>
<evidence type="ECO:0000256" key="2">
    <source>
        <dbReference type="ARBA" id="ARBA00010701"/>
    </source>
</evidence>
<feature type="domain" description="Lipase" evidence="6">
    <location>
        <begin position="163"/>
        <end position="320"/>
    </location>
</feature>
<evidence type="ECO:0000313" key="7">
    <source>
        <dbReference type="EMBL" id="KAJ8977534.1"/>
    </source>
</evidence>
<dbReference type="InterPro" id="IPR000734">
    <property type="entry name" value="TAG_lipase"/>
</dbReference>
<feature type="compositionally biased region" description="Low complexity" evidence="5">
    <location>
        <begin position="904"/>
        <end position="934"/>
    </location>
</feature>
<dbReference type="EMBL" id="JAPWTJ010000535">
    <property type="protein sequence ID" value="KAJ8977534.1"/>
    <property type="molecule type" value="Genomic_DNA"/>
</dbReference>
<feature type="compositionally biased region" description="Basic and acidic residues" evidence="5">
    <location>
        <begin position="859"/>
        <end position="871"/>
    </location>
</feature>
<feature type="region of interest" description="Disordered" evidence="5">
    <location>
        <begin position="848"/>
        <end position="963"/>
    </location>
</feature>
<dbReference type="InterPro" id="IPR033906">
    <property type="entry name" value="Lipase_N"/>
</dbReference>
<dbReference type="InterPro" id="IPR013818">
    <property type="entry name" value="Lipase"/>
</dbReference>
<keyword evidence="8" id="KW-1185">Reference proteome</keyword>
<evidence type="ECO:0000256" key="1">
    <source>
        <dbReference type="ARBA" id="ARBA00004613"/>
    </source>
</evidence>
<gene>
    <name evidence="7" type="ORF">NQ317_010054</name>
</gene>
<name>A0ABQ9JHY5_9CUCU</name>